<accession>A0A9W7HUG0</accession>
<dbReference type="EMBL" id="BSYR01000020">
    <property type="protein sequence ID" value="GMI84524.1"/>
    <property type="molecule type" value="Genomic_DNA"/>
</dbReference>
<evidence type="ECO:0000313" key="2">
    <source>
        <dbReference type="EMBL" id="GMI84524.1"/>
    </source>
</evidence>
<evidence type="ECO:0000256" key="1">
    <source>
        <dbReference type="SAM" id="Phobius"/>
    </source>
</evidence>
<dbReference type="PANTHER" id="PTHR13301">
    <property type="entry name" value="X-BOX TRANSCRIPTION FACTOR-RELATED"/>
    <property type="match status" value="1"/>
</dbReference>
<keyword evidence="1" id="KW-0472">Membrane</keyword>
<evidence type="ECO:0000313" key="3">
    <source>
        <dbReference type="Proteomes" id="UP001165190"/>
    </source>
</evidence>
<feature type="transmembrane region" description="Helical" evidence="1">
    <location>
        <begin position="52"/>
        <end position="71"/>
    </location>
</feature>
<keyword evidence="1" id="KW-1133">Transmembrane helix</keyword>
<gene>
    <name evidence="2" type="ORF">HRI_002121700</name>
</gene>
<dbReference type="Proteomes" id="UP001165190">
    <property type="component" value="Unassembled WGS sequence"/>
</dbReference>
<name>A0A9W7HUG0_HIBTR</name>
<dbReference type="OrthoDB" id="1929172at2759"/>
<proteinExistence type="predicted"/>
<keyword evidence="3" id="KW-1185">Reference proteome</keyword>
<sequence length="128" mass="14821">MAENENGPLFETRPVKGRFVFRLFVGSVAVGIGFICAYRLRFFPVGPGKLERWAWIGLFLSELWFSLYWFITVICRWNPVYRFPYKNRLSQRYEKETLPGVDIFVCTADPSAEPTGHGDEYGFISHGL</sequence>
<organism evidence="2 3">
    <name type="scientific">Hibiscus trionum</name>
    <name type="common">Flower of an hour</name>
    <dbReference type="NCBI Taxonomy" id="183268"/>
    <lineage>
        <taxon>Eukaryota</taxon>
        <taxon>Viridiplantae</taxon>
        <taxon>Streptophyta</taxon>
        <taxon>Embryophyta</taxon>
        <taxon>Tracheophyta</taxon>
        <taxon>Spermatophyta</taxon>
        <taxon>Magnoliopsida</taxon>
        <taxon>eudicotyledons</taxon>
        <taxon>Gunneridae</taxon>
        <taxon>Pentapetalae</taxon>
        <taxon>rosids</taxon>
        <taxon>malvids</taxon>
        <taxon>Malvales</taxon>
        <taxon>Malvaceae</taxon>
        <taxon>Malvoideae</taxon>
        <taxon>Hibiscus</taxon>
    </lineage>
</organism>
<keyword evidence="1" id="KW-0812">Transmembrane</keyword>
<comment type="caution">
    <text evidence="2">The sequence shown here is derived from an EMBL/GenBank/DDBJ whole genome shotgun (WGS) entry which is preliminary data.</text>
</comment>
<dbReference type="AlphaFoldDB" id="A0A9W7HUG0"/>
<feature type="transmembrane region" description="Helical" evidence="1">
    <location>
        <begin position="20"/>
        <end position="40"/>
    </location>
</feature>
<protein>
    <submittedName>
        <fullName evidence="2">Cellulose synthase like E1</fullName>
    </submittedName>
</protein>
<reference evidence="2" key="1">
    <citation type="submission" date="2023-05" db="EMBL/GenBank/DDBJ databases">
        <title>Genome and transcriptome analyses reveal genes involved in the formation of fine ridges on petal epidermal cells in Hibiscus trionum.</title>
        <authorList>
            <person name="Koshimizu S."/>
            <person name="Masuda S."/>
            <person name="Ishii T."/>
            <person name="Shirasu K."/>
            <person name="Hoshino A."/>
            <person name="Arita M."/>
        </authorList>
    </citation>
    <scope>NUCLEOTIDE SEQUENCE</scope>
    <source>
        <strain evidence="2">Hamamatsu line</strain>
    </source>
</reference>